<reference evidence="9" key="2">
    <citation type="submission" date="2020-01" db="EMBL/GenBank/DDBJ databases">
        <authorList>
            <person name="Hornung B."/>
        </authorList>
    </citation>
    <scope>NUCLEOTIDE SEQUENCE</scope>
    <source>
        <strain evidence="9">PacBioINE</strain>
    </source>
</reference>
<evidence type="ECO:0000256" key="7">
    <source>
        <dbReference type="SAM" id="MobiDB-lite"/>
    </source>
</evidence>
<protein>
    <recommendedName>
        <fullName evidence="6">RNAP delta factor</fullName>
    </recommendedName>
</protein>
<dbReference type="GO" id="GO:0006355">
    <property type="term" value="P:regulation of DNA-templated transcription"/>
    <property type="evidence" value="ECO:0007669"/>
    <property type="project" value="InterPro"/>
</dbReference>
<keyword evidence="2 9" id="KW-0240">DNA-directed RNA polymerase</keyword>
<dbReference type="Proteomes" id="UP000836597">
    <property type="component" value="Chromosome"/>
</dbReference>
<dbReference type="GO" id="GO:0006351">
    <property type="term" value="P:DNA-templated transcription"/>
    <property type="evidence" value="ECO:0007669"/>
    <property type="project" value="InterPro"/>
</dbReference>
<keyword evidence="5" id="KW-0804">Transcription</keyword>
<evidence type="ECO:0000256" key="3">
    <source>
        <dbReference type="ARBA" id="ARBA00022679"/>
    </source>
</evidence>
<keyword evidence="11" id="KW-1185">Reference proteome</keyword>
<feature type="compositionally biased region" description="Acidic residues" evidence="7">
    <location>
        <begin position="122"/>
        <end position="153"/>
    </location>
</feature>
<feature type="domain" description="HTH HARE-type" evidence="8">
    <location>
        <begin position="10"/>
        <end position="75"/>
    </location>
</feature>
<organism evidence="9">
    <name type="scientific">Acididesulfobacillus acetoxydans</name>
    <dbReference type="NCBI Taxonomy" id="1561005"/>
    <lineage>
        <taxon>Bacteria</taxon>
        <taxon>Bacillati</taxon>
        <taxon>Bacillota</taxon>
        <taxon>Clostridia</taxon>
        <taxon>Eubacteriales</taxon>
        <taxon>Peptococcaceae</taxon>
        <taxon>Acididesulfobacillus</taxon>
    </lineage>
</organism>
<accession>A0A8S0W1R3</accession>
<gene>
    <name evidence="9" type="ORF">DEACI_0385</name>
    <name evidence="10" type="ORF">DEACI_0757</name>
</gene>
<dbReference type="Proteomes" id="UP001071230">
    <property type="component" value="Unassembled WGS sequence"/>
</dbReference>
<dbReference type="EMBL" id="LR746496">
    <property type="protein sequence ID" value="CAA7599758.1"/>
    <property type="molecule type" value="Genomic_DNA"/>
</dbReference>
<dbReference type="Gene3D" id="1.10.10.1250">
    <property type="entry name" value="RNA polymerase, subunit delta, N-terminal domain"/>
    <property type="match status" value="1"/>
</dbReference>
<dbReference type="EMBL" id="CDGJ01000019">
    <property type="protein sequence ID" value="CEJ06309.1"/>
    <property type="molecule type" value="Genomic_DNA"/>
</dbReference>
<dbReference type="NCBIfam" id="TIGR04567">
    <property type="entry name" value="RNAP_delt_lowGC"/>
    <property type="match status" value="1"/>
</dbReference>
<evidence type="ECO:0000259" key="8">
    <source>
        <dbReference type="PROSITE" id="PS51913"/>
    </source>
</evidence>
<name>A0A8S0W1R3_9FIRM</name>
<sequence length="160" mass="17972">MAQSFDQGKLSGTDIAYELLQSHGRPMNYRDLIGLILQKKELPESPERISAMLTQINLDTRFAYAGSGEWGLKVWLPTRTSKRMPSITLMNKSVAYDDEDTAKTSLPDGEDPENGEHRYEGEGDLGEAEDALDDEEDEDQEDTEEEDEEEEDGGGPKGRW</sequence>
<evidence type="ECO:0000256" key="1">
    <source>
        <dbReference type="ARBA" id="ARBA00009828"/>
    </source>
</evidence>
<dbReference type="GO" id="GO:0000428">
    <property type="term" value="C:DNA-directed RNA polymerase complex"/>
    <property type="evidence" value="ECO:0007669"/>
    <property type="project" value="UniProtKB-KW"/>
</dbReference>
<evidence type="ECO:0000313" key="11">
    <source>
        <dbReference type="Proteomes" id="UP001071230"/>
    </source>
</evidence>
<dbReference type="KEGG" id="aacx:DEACI_0385"/>
<keyword evidence="3" id="KW-0808">Transferase</keyword>
<dbReference type="RefSeq" id="WP_240983525.1">
    <property type="nucleotide sequence ID" value="NZ_CDGJ01000019.1"/>
</dbReference>
<dbReference type="Pfam" id="PF05066">
    <property type="entry name" value="HARE-HTH"/>
    <property type="match status" value="1"/>
</dbReference>
<dbReference type="InterPro" id="IPR038087">
    <property type="entry name" value="RNAP_delta_N_dom_sf"/>
</dbReference>
<keyword evidence="4" id="KW-0548">Nucleotidyltransferase</keyword>
<dbReference type="AlphaFoldDB" id="A0A8S0W1R3"/>
<evidence type="ECO:0000256" key="6">
    <source>
        <dbReference type="ARBA" id="ARBA00031937"/>
    </source>
</evidence>
<evidence type="ECO:0000313" key="9">
    <source>
        <dbReference type="EMBL" id="CAA7599758.1"/>
    </source>
</evidence>
<comment type="similarity">
    <text evidence="1">Belongs to the RpoE family.</text>
</comment>
<evidence type="ECO:0000256" key="5">
    <source>
        <dbReference type="ARBA" id="ARBA00023163"/>
    </source>
</evidence>
<dbReference type="InterPro" id="IPR029757">
    <property type="entry name" value="RpoE"/>
</dbReference>
<dbReference type="GO" id="GO:0016779">
    <property type="term" value="F:nucleotidyltransferase activity"/>
    <property type="evidence" value="ECO:0007669"/>
    <property type="project" value="UniProtKB-KW"/>
</dbReference>
<reference evidence="10" key="1">
    <citation type="submission" date="2014-11" db="EMBL/GenBank/DDBJ databases">
        <authorList>
            <person name="Hornung B.V."/>
        </authorList>
    </citation>
    <scope>NUCLEOTIDE SEQUENCE</scope>
    <source>
        <strain evidence="10">INE</strain>
    </source>
</reference>
<evidence type="ECO:0000256" key="2">
    <source>
        <dbReference type="ARBA" id="ARBA00022478"/>
    </source>
</evidence>
<evidence type="ECO:0000313" key="10">
    <source>
        <dbReference type="EMBL" id="CEJ06309.1"/>
    </source>
</evidence>
<proteinExistence type="inferred from homology"/>
<dbReference type="PROSITE" id="PS51913">
    <property type="entry name" value="HTH_HARE"/>
    <property type="match status" value="1"/>
</dbReference>
<feature type="region of interest" description="Disordered" evidence="7">
    <location>
        <begin position="92"/>
        <end position="160"/>
    </location>
</feature>
<dbReference type="InterPro" id="IPR007759">
    <property type="entry name" value="Asxl_HARE-HTH"/>
</dbReference>
<evidence type="ECO:0000256" key="4">
    <source>
        <dbReference type="ARBA" id="ARBA00022695"/>
    </source>
</evidence>